<evidence type="ECO:0000259" key="1">
    <source>
        <dbReference type="Pfam" id="PF00561"/>
    </source>
</evidence>
<reference evidence="3" key="3">
    <citation type="submission" date="2019-06" db="EMBL/GenBank/DDBJ databases">
        <authorList>
            <person name="Le Quere A."/>
            <person name="Colella S."/>
        </authorList>
    </citation>
    <scope>NUCLEOTIDE SEQUENCE</scope>
    <source>
        <strain evidence="3">EmedicaeMD41</strain>
    </source>
</reference>
<dbReference type="GO" id="GO:0016020">
    <property type="term" value="C:membrane"/>
    <property type="evidence" value="ECO:0007669"/>
    <property type="project" value="TreeGrafter"/>
</dbReference>
<dbReference type="InterPro" id="IPR029058">
    <property type="entry name" value="AB_hydrolase_fold"/>
</dbReference>
<name>A0A508X9W4_9HYPH</name>
<dbReference type="GO" id="GO:0016787">
    <property type="term" value="F:hydrolase activity"/>
    <property type="evidence" value="ECO:0007669"/>
    <property type="project" value="UniProtKB-KW"/>
</dbReference>
<dbReference type="Proteomes" id="UP001190825">
    <property type="component" value="Unassembled WGS sequence"/>
</dbReference>
<dbReference type="InterPro" id="IPR000073">
    <property type="entry name" value="AB_hydrolase_1"/>
</dbReference>
<organism evidence="3">
    <name type="scientific">Sinorhizobium medicae</name>
    <dbReference type="NCBI Taxonomy" id="110321"/>
    <lineage>
        <taxon>Bacteria</taxon>
        <taxon>Pseudomonadati</taxon>
        <taxon>Pseudomonadota</taxon>
        <taxon>Alphaproteobacteria</taxon>
        <taxon>Hyphomicrobiales</taxon>
        <taxon>Rhizobiaceae</taxon>
        <taxon>Sinorhizobium/Ensifer group</taxon>
        <taxon>Sinorhizobium</taxon>
    </lineage>
</organism>
<dbReference type="InterPro" id="IPR050266">
    <property type="entry name" value="AB_hydrolase_sf"/>
</dbReference>
<dbReference type="PANTHER" id="PTHR43798:SF33">
    <property type="entry name" value="HYDROLASE, PUTATIVE (AFU_ORTHOLOGUE AFUA_2G14860)-RELATED"/>
    <property type="match status" value="1"/>
</dbReference>
<keyword evidence="3" id="KW-0378">Hydrolase</keyword>
<dbReference type="Proteomes" id="UP000507954">
    <property type="component" value="Unassembled WGS sequence"/>
</dbReference>
<dbReference type="RefSeq" id="WP_050578977.1">
    <property type="nucleotide sequence ID" value="NZ_CABFNB010000164.1"/>
</dbReference>
<accession>A0A508X9W4</accession>
<dbReference type="EMBL" id="CABFNB010000164">
    <property type="protein sequence ID" value="VTZ65925.1"/>
    <property type="molecule type" value="Genomic_DNA"/>
</dbReference>
<feature type="domain" description="AB hydrolase-1" evidence="1">
    <location>
        <begin position="46"/>
        <end position="311"/>
    </location>
</feature>
<dbReference type="SUPFAM" id="SSF53474">
    <property type="entry name" value="alpha/beta-Hydrolases"/>
    <property type="match status" value="1"/>
</dbReference>
<evidence type="ECO:0000313" key="3">
    <source>
        <dbReference type="EMBL" id="VTZ65925.1"/>
    </source>
</evidence>
<sequence length="351" mass="39205">MSDNTIVNLEDIIFEDYHITTDTAGITLYLRNKRRRGVERFGPEKTVVMVHGATYSSGSLYDVRLGGMSYMDFLAARGFDVFAVDVRGYGRSTRPPEMEQDGSLSPPVVKTETGVVDLGHAVDFVLRHRALDRVNIFGMSWGGTVAGAFSADNPEKVVKLALLAPQWLSDKPIPIDTGGELDAFRLVPVLETKARWLSTAPEYARNSLVPEGWFETWAEATLAEDPWSSGKSPERLRASNGPIQDIRDYWRAGRAFYDPARINAPTLLVHGEWDIDVTVDLALSIFQKLTSAPYRRWVEIGEATHLVLLEKNRIQAFDAIASFFSEQYAPEREFAAGSIGRRYIPTDLTTL</sequence>
<dbReference type="EMBL" id="NBUC01000192">
    <property type="protein sequence ID" value="PLT91002.1"/>
    <property type="molecule type" value="Genomic_DNA"/>
</dbReference>
<dbReference type="Pfam" id="PF00561">
    <property type="entry name" value="Abhydrolase_1"/>
    <property type="match status" value="1"/>
</dbReference>
<protein>
    <submittedName>
        <fullName evidence="3">Alpha/beta hydrolase</fullName>
    </submittedName>
</protein>
<dbReference type="Gene3D" id="3.40.50.1820">
    <property type="entry name" value="alpha/beta hydrolase"/>
    <property type="match status" value="1"/>
</dbReference>
<reference evidence="2 4" key="2">
    <citation type="journal article" date="2018" name="FEMS Microbiol. Ecol.">
        <title>Co-invading symbiotic mutualists of Medicago polymorpha retain high ancestral diversity and contain diverse accessory genomes.</title>
        <authorList>
            <person name="Porter S.S."/>
            <person name="Faber-Hammond J.J."/>
            <person name="Friesen M.L."/>
        </authorList>
    </citation>
    <scope>NUCLEOTIDE SEQUENCE [LARGE SCALE GENOMIC DNA]</scope>
    <source>
        <strain evidence="2 4">Str16</strain>
    </source>
</reference>
<dbReference type="PANTHER" id="PTHR43798">
    <property type="entry name" value="MONOACYLGLYCEROL LIPASE"/>
    <property type="match status" value="1"/>
</dbReference>
<dbReference type="AlphaFoldDB" id="A0A508X9W4"/>
<reference evidence="2" key="1">
    <citation type="submission" date="2017-04" db="EMBL/GenBank/DDBJ databases">
        <authorList>
            <person name="Porter S."/>
            <person name="Friesen M.L."/>
            <person name="Faber-Hammond J."/>
        </authorList>
    </citation>
    <scope>NUCLEOTIDE SEQUENCE</scope>
    <source>
        <strain evidence="2">Str16</strain>
    </source>
</reference>
<evidence type="ECO:0000313" key="4">
    <source>
        <dbReference type="Proteomes" id="UP001190825"/>
    </source>
</evidence>
<gene>
    <name evidence="2" type="ORF">BMJ33_35915</name>
    <name evidence="3" type="ORF">EMEDMD4_920006</name>
</gene>
<evidence type="ECO:0000313" key="2">
    <source>
        <dbReference type="EMBL" id="PLT91002.1"/>
    </source>
</evidence>
<keyword evidence="4" id="KW-1185">Reference proteome</keyword>
<proteinExistence type="predicted"/>